<evidence type="ECO:0000256" key="1">
    <source>
        <dbReference type="SAM" id="MobiDB-lite"/>
    </source>
</evidence>
<dbReference type="RefSeq" id="WP_076584153.1">
    <property type="nucleotide sequence ID" value="NZ_CP019329.1"/>
</dbReference>
<geneLocation type="plasmid" evidence="2">
    <name>unnamed2</name>
</geneLocation>
<dbReference type="Proteomes" id="UP000185687">
    <property type="component" value="Unassembled WGS sequence"/>
</dbReference>
<dbReference type="EMBL" id="FTNP01000008">
    <property type="protein sequence ID" value="SIS04951.1"/>
    <property type="molecule type" value="Genomic_DNA"/>
</dbReference>
<reference evidence="2 5" key="1">
    <citation type="submission" date="2017-01" db="EMBL/GenBank/DDBJ databases">
        <title>Complete genome sequence of Haloterrigena daqingensis type strain (JX313T).</title>
        <authorList>
            <person name="Shuang W."/>
        </authorList>
    </citation>
    <scope>NUCLEOTIDE SEQUENCE [LARGE SCALE GENOMIC DNA]</scope>
    <source>
        <strain evidence="5">JX313</strain>
        <strain evidence="2">JX313T</strain>
        <plasmid evidence="5">Plasmid unnamed2</plasmid>
        <plasmid evidence="2">unnamed2</plasmid>
    </source>
</reference>
<dbReference type="OrthoDB" id="275164at2157"/>
<protein>
    <submittedName>
        <fullName evidence="3">Uncharacterized protein</fullName>
    </submittedName>
</protein>
<evidence type="ECO:0000313" key="2">
    <source>
        <dbReference type="EMBL" id="APX98669.1"/>
    </source>
</evidence>
<reference evidence="3 4" key="2">
    <citation type="submission" date="2017-01" db="EMBL/GenBank/DDBJ databases">
        <authorList>
            <person name="Mah S.A."/>
            <person name="Swanson W.J."/>
            <person name="Moy G.W."/>
            <person name="Vacquier V.D."/>
        </authorList>
    </citation>
    <scope>NUCLEOTIDE SEQUENCE [LARGE SCALE GENOMIC DNA]</scope>
    <source>
        <strain evidence="3 4">CGMCC 1.8909</strain>
    </source>
</reference>
<evidence type="ECO:0000313" key="5">
    <source>
        <dbReference type="Proteomes" id="UP000187321"/>
    </source>
</evidence>
<feature type="compositionally biased region" description="Basic and acidic residues" evidence="1">
    <location>
        <begin position="19"/>
        <end position="28"/>
    </location>
</feature>
<keyword evidence="2" id="KW-0614">Plasmid</keyword>
<dbReference type="KEGG" id="hda:BB347_17635"/>
<evidence type="ECO:0000313" key="4">
    <source>
        <dbReference type="Proteomes" id="UP000185687"/>
    </source>
</evidence>
<name>A0A1N7FX92_9EURY</name>
<accession>A0A1N7FX92</accession>
<dbReference type="EMBL" id="CP019329">
    <property type="protein sequence ID" value="APX98669.1"/>
    <property type="molecule type" value="Genomic_DNA"/>
</dbReference>
<proteinExistence type="predicted"/>
<sequence length="522" mass="58734">MTGDSGRSDTEDTEASRPSLREQIKQQAREYGVDVDDLLIQSRRRDPMFKGTNGDHAKAEWFADLWEQAVAGRDQQSIHVRGVHYYIVMSTDEGTTLNIDQLPVAYDPDELEQLEGPVRPPTNCSWDEYANTDKCYDYLEEAATLARILGYIPLDGIHDNKHSQLLVTKYGDHRAQADVSDLSTPTGVSLPSLPREGACAELEFDEPDEFADYLADQVIDEAIEQIEFDATSQAPFHVEIWCEKGLPDYIHALARELGVNVIVEGEGDLSLTIASEFVQRVEAAGKPAVVLYLSDFDVIGDGMASAMAGKVAWLDERGDLTQRVCIEQVAVTQDQVERFGLPRKPISESEYTGTGGKAYDTLVSEWEERKGAGACELNTLEQIPALYKQIVRDAVEPYRDPGLEDKNELALREWRAELRAVIREHVDEAGFPEHVDDLEAWIGAWNSRLEEIEPVVTDLRQRTRDGFYAEWRDAVETTLEHTEWPTVTVPEGEGMFPDDPLFDSDRAYPENVARVQRHKEGE</sequence>
<dbReference type="AlphaFoldDB" id="A0A1N7FX92"/>
<feature type="compositionally biased region" description="Basic and acidic residues" evidence="1">
    <location>
        <begin position="1"/>
        <end position="10"/>
    </location>
</feature>
<organism evidence="3 4">
    <name type="scientific">Natronorubrum daqingense</name>
    <dbReference type="NCBI Taxonomy" id="588898"/>
    <lineage>
        <taxon>Archaea</taxon>
        <taxon>Methanobacteriati</taxon>
        <taxon>Methanobacteriota</taxon>
        <taxon>Stenosarchaea group</taxon>
        <taxon>Halobacteria</taxon>
        <taxon>Halobacteriales</taxon>
        <taxon>Natrialbaceae</taxon>
        <taxon>Natronorubrum</taxon>
    </lineage>
</organism>
<evidence type="ECO:0000313" key="3">
    <source>
        <dbReference type="EMBL" id="SIS04951.1"/>
    </source>
</evidence>
<keyword evidence="4" id="KW-1185">Reference proteome</keyword>
<feature type="region of interest" description="Disordered" evidence="1">
    <location>
        <begin position="1"/>
        <end position="28"/>
    </location>
</feature>
<dbReference type="Proteomes" id="UP000187321">
    <property type="component" value="Plasmid unnamed2"/>
</dbReference>
<gene>
    <name evidence="2" type="ORF">BB347_17635</name>
    <name evidence="3" type="ORF">SAMN05421809_3534</name>
</gene>
<dbReference type="GeneID" id="30957804"/>